<name>A0ABW2AYH6_9MICO</name>
<proteinExistence type="predicted"/>
<dbReference type="PANTHER" id="PTHR48207:SF3">
    <property type="entry name" value="SUCCINATE--HYDROXYMETHYLGLUTARATE COA-TRANSFERASE"/>
    <property type="match status" value="1"/>
</dbReference>
<keyword evidence="3" id="KW-1185">Reference proteome</keyword>
<dbReference type="Proteomes" id="UP001596356">
    <property type="component" value="Unassembled WGS sequence"/>
</dbReference>
<evidence type="ECO:0000256" key="1">
    <source>
        <dbReference type="ARBA" id="ARBA00022679"/>
    </source>
</evidence>
<evidence type="ECO:0000313" key="2">
    <source>
        <dbReference type="EMBL" id="MFC6715581.1"/>
    </source>
</evidence>
<dbReference type="InterPro" id="IPR023606">
    <property type="entry name" value="CoA-Trfase_III_dom_1_sf"/>
</dbReference>
<evidence type="ECO:0000313" key="3">
    <source>
        <dbReference type="Proteomes" id="UP001596356"/>
    </source>
</evidence>
<dbReference type="InterPro" id="IPR044855">
    <property type="entry name" value="CoA-Trfase_III_dom3_sf"/>
</dbReference>
<reference evidence="3" key="1">
    <citation type="journal article" date="2019" name="Int. J. Syst. Evol. Microbiol.">
        <title>The Global Catalogue of Microorganisms (GCM) 10K type strain sequencing project: providing services to taxonomists for standard genome sequencing and annotation.</title>
        <authorList>
            <consortium name="The Broad Institute Genomics Platform"/>
            <consortium name="The Broad Institute Genome Sequencing Center for Infectious Disease"/>
            <person name="Wu L."/>
            <person name="Ma J."/>
        </authorList>
    </citation>
    <scope>NUCLEOTIDE SEQUENCE [LARGE SCALE GENOMIC DNA]</scope>
    <source>
        <strain evidence="3">NBRC 106593</strain>
    </source>
</reference>
<organism evidence="2 3">
    <name type="scientific">Branchiibius cervicis</name>
    <dbReference type="NCBI Taxonomy" id="908252"/>
    <lineage>
        <taxon>Bacteria</taxon>
        <taxon>Bacillati</taxon>
        <taxon>Actinomycetota</taxon>
        <taxon>Actinomycetes</taxon>
        <taxon>Micrococcales</taxon>
        <taxon>Dermacoccaceae</taxon>
        <taxon>Branchiibius</taxon>
    </lineage>
</organism>
<dbReference type="SUPFAM" id="SSF89796">
    <property type="entry name" value="CoA-transferase family III (CaiB/BaiF)"/>
    <property type="match status" value="1"/>
</dbReference>
<dbReference type="Gene3D" id="3.30.1540.10">
    <property type="entry name" value="formyl-coa transferase, domain 3"/>
    <property type="match status" value="1"/>
</dbReference>
<comment type="caution">
    <text evidence="2">The sequence shown here is derived from an EMBL/GenBank/DDBJ whole genome shotgun (WGS) entry which is preliminary data.</text>
</comment>
<dbReference type="PANTHER" id="PTHR48207">
    <property type="entry name" value="SUCCINATE--HYDROXYMETHYLGLUTARATE COA-TRANSFERASE"/>
    <property type="match status" value="1"/>
</dbReference>
<sequence>MSQRAGALDGIVVADFGRVLAAPYATMMLGDLGAEVIKIERPGSGDETRGWGPPYTPDGRSTYFEAINRNKTSRALDLKDADDLAAARSLAQRADVVVQNFLPGTMEKLGLGYNDLRQVNPGVIYCSVSGFGQQSSAPGYDLLIQATGGLMSVTGPSPDQPTKAGVALIDVLTGVHAALGIVAALYHRAQTGEGQRVDIDLMSTALATLVNQASGYLLAGNVPVAMGNSHPSLSPYDVYQAADKKLVIACGNDGQFRTLAGVLGAPELADDPRFLTNFDRTAHASELTEVLNSLLVQRTAQEWCDALAAMRIAAGPINNVADAFEYARAMGLSPVRDCAGAPVVANPINLSQTPVTYRTAPRASRIADGLGATASTTERSALGVRATGAVCLLPRM</sequence>
<dbReference type="RefSeq" id="WP_377824804.1">
    <property type="nucleotide sequence ID" value="NZ_JBHSWJ010000002.1"/>
</dbReference>
<dbReference type="EMBL" id="JBHSWJ010000002">
    <property type="protein sequence ID" value="MFC6715581.1"/>
    <property type="molecule type" value="Genomic_DNA"/>
</dbReference>
<accession>A0ABW2AYH6</accession>
<dbReference type="Pfam" id="PF02515">
    <property type="entry name" value="CoA_transf_3"/>
    <property type="match status" value="1"/>
</dbReference>
<dbReference type="InterPro" id="IPR003673">
    <property type="entry name" value="CoA-Trfase_fam_III"/>
</dbReference>
<protein>
    <submittedName>
        <fullName evidence="2">CaiB/BaiF CoA transferase family protein</fullName>
    </submittedName>
</protein>
<dbReference type="GO" id="GO:0016740">
    <property type="term" value="F:transferase activity"/>
    <property type="evidence" value="ECO:0007669"/>
    <property type="project" value="UniProtKB-KW"/>
</dbReference>
<dbReference type="InterPro" id="IPR050483">
    <property type="entry name" value="CoA-transferase_III_domain"/>
</dbReference>
<gene>
    <name evidence="2" type="ORF">ACFQBT_17855</name>
</gene>
<keyword evidence="1 2" id="KW-0808">Transferase</keyword>
<dbReference type="Gene3D" id="3.40.50.10540">
    <property type="entry name" value="Crotonobetainyl-coa:carnitine coa-transferase, domain 1"/>
    <property type="match status" value="1"/>
</dbReference>